<dbReference type="PROSITE" id="PS50096">
    <property type="entry name" value="IQ"/>
    <property type="match status" value="1"/>
</dbReference>
<dbReference type="Gene3D" id="2.60.40.10">
    <property type="entry name" value="Immunoglobulins"/>
    <property type="match status" value="42"/>
</dbReference>
<dbReference type="SMART" id="SM00409">
    <property type="entry name" value="IG"/>
    <property type="match status" value="40"/>
</dbReference>
<dbReference type="InterPro" id="IPR000719">
    <property type="entry name" value="Prot_kinase_dom"/>
</dbReference>
<feature type="region of interest" description="Disordered" evidence="25">
    <location>
        <begin position="5435"/>
        <end position="5461"/>
    </location>
</feature>
<comment type="similarity">
    <text evidence="4">Belongs to the protein kinase superfamily. CAMK Ser/Thr protein kinase family.</text>
</comment>
<dbReference type="PROSITE" id="PS00109">
    <property type="entry name" value="PROTEIN_KINASE_TYR"/>
    <property type="match status" value="1"/>
</dbReference>
<comment type="subcellular location">
    <subcellularLocation>
        <location evidence="3">Cytoplasm</location>
    </subcellularLocation>
    <subcellularLocation>
        <location evidence="2">Nucleus</location>
    </subcellularLocation>
</comment>
<feature type="domain" description="Fibronectin type-III" evidence="31">
    <location>
        <begin position="2815"/>
        <end position="2909"/>
    </location>
</feature>
<dbReference type="FunFam" id="2.60.40.10:FF:000747">
    <property type="entry name" value="obscurin isoform X6"/>
    <property type="match status" value="1"/>
</dbReference>
<comment type="cofactor">
    <cofactor evidence="1">
        <name>Mg(2+)</name>
        <dbReference type="ChEBI" id="CHEBI:18420"/>
    </cofactor>
</comment>
<feature type="compositionally biased region" description="Low complexity" evidence="25">
    <location>
        <begin position="5686"/>
        <end position="5698"/>
    </location>
</feature>
<dbReference type="FunFam" id="2.30.29.30:FF:000197">
    <property type="entry name" value="obscurin isoform X5"/>
    <property type="match status" value="1"/>
</dbReference>
<dbReference type="EC" id="2.7.11.1" evidence="5"/>
<dbReference type="CDD" id="cd20971">
    <property type="entry name" value="IgI_1_Titin-A168_like"/>
    <property type="match status" value="1"/>
</dbReference>
<feature type="compositionally biased region" description="Basic and acidic residues" evidence="25">
    <location>
        <begin position="3050"/>
        <end position="3063"/>
    </location>
</feature>
<feature type="region of interest" description="Disordered" evidence="25">
    <location>
        <begin position="4987"/>
        <end position="5012"/>
    </location>
</feature>
<dbReference type="InterPro" id="IPR003598">
    <property type="entry name" value="Ig_sub2"/>
</dbReference>
<dbReference type="SUPFAM" id="SSF50044">
    <property type="entry name" value="SH3-domain"/>
    <property type="match status" value="1"/>
</dbReference>
<accession>A0A8J6EN80</accession>
<keyword evidence="19" id="KW-0539">Nucleus</keyword>
<dbReference type="GO" id="GO:0005634">
    <property type="term" value="C:nucleus"/>
    <property type="evidence" value="ECO:0007669"/>
    <property type="project" value="UniProtKB-SubCell"/>
</dbReference>
<dbReference type="FunFam" id="2.60.40.10:FF:000773">
    <property type="entry name" value="obscurin isoform X4"/>
    <property type="match status" value="1"/>
</dbReference>
<feature type="compositionally biased region" description="Low complexity" evidence="25">
    <location>
        <begin position="3824"/>
        <end position="3833"/>
    </location>
</feature>
<dbReference type="InterPro" id="IPR055251">
    <property type="entry name" value="SOS1_NGEF_PH"/>
</dbReference>
<evidence type="ECO:0000256" key="10">
    <source>
        <dbReference type="ARBA" id="ARBA00022679"/>
    </source>
</evidence>
<dbReference type="PROSITE" id="PS50853">
    <property type="entry name" value="FN3"/>
    <property type="match status" value="2"/>
</dbReference>
<feature type="domain" description="Ig-like" evidence="30">
    <location>
        <begin position="464"/>
        <end position="548"/>
    </location>
</feature>
<sequence length="6254" mass="697001">MVKEPEPAFTNLDKVKKEVVTRLTESATLSCEVSESKTEVKWYKDGKLITSSKKLKVETEGKYRRLVVEQTEKKDAGEYICEAGGQKINFKISVKEPEAAFINLDKVKKEVVAKLTESATLSCEVSDGKTEVKWYKDGKLITSSKKLRLESEGKYRRLVVEQVEKKDAGEYSCEAGGQKINFKMSVKEPEPAFTNQDKVKKEIQAALTESATLSCEVSEGKTEVKWYKDGKLITSSKKLKVETEGKYRRLVVEQVEKKDAGEYSCEAGGQKINFKMSIKEPAFIHQDKIQKEVAAVIKESAILSCEVSESKTEVKWYKDGKLITSSKKLRVETEGKYRRLVVEQVEKKDAGEYICEADGQKINFKISVKEPEAKFLKKSEQKEAVTVQEHEDITLQTSVHPHNAQVKWLKDGAELSTSKKYQLSADGASRTLVVKTAEGKDSAVYTCITGSDKQEFQVQVKEIPVKFAKKLEAITGEIGSSITLTCELSQAKGNVVWRKNGEEIKPSKHIQIQSEGSKRSLTISKLKAEDGGEYSCESRDEKTIAQLTTKAPRVVKFAAELSNVVMEEGSEATFKCTVFPDDAEVTWYRNGAKIEKSNKYKFSKKGAVHSLSISNLTLQDAAEITADAEGVKTIANLKVREAPVLFKKKLEAVTVEERQTVRLETELSKPSKEIKWMKNGVVLQSGNNIEIKSEGCKQIIIFKNVTFADRGLYACETLDDSTQAKLNVEMRQIKLVRGLRDVEVREKDSATFELELSHEDVEGSWMKDGLKIKPSETCKIIVNGKKHGLLLSSVKQEDAGSVSFKSEGIQTSAKLIVKEPPVKITHTLQDLTVEEKDKATFECEVSRANAEVKWLQDGSELRPSKKITIISQGNKRNLTIHKCEYGDKGVYVCDAGDDKSSAQLTVRARDIRFIKPLVDVDVKEKESASFICQISHDDVQTQWYKNGVKLRAGDNVKMRQEGRTFSLTIKSVEAEDAGEIKFVAENSESCAELHIKELPVKITKPLRDKIAIEKHRAFLECQVSRASAEVTWYKKDKVIQAGDRYEIVSQGLYRKLIINEVEFKDEDTYTCDAGDDKTSAKLLIEEQSINIVTDLNDVEVTQPEKVTFECVTNIVSVKPPKWILGGEVLQDGKDISIEQDGTVHRLTFWKTSPEMSGAVQFHIGKSKSTANLVVKDIPVQVTQKLEDKTASERQSVLFCCEFKPPPKFVEWFRGKTLIEASDKYRIKQERGAAELRISKVTPEDGGTYMCKAGTAETSATLTVQARDVKVLKPLANLEVDEESCAMFSCELSHEDEEVEWFLNGTLLYTNNYNDIKKIGGCHSLTLKQVAAQDSGTVSLKTEKLTVSAELKVKEKPVVFMKSLDDVVAEERGVVTLKCEVSKPKVTVVWKRNDQVLPNGDKYQQIQAGKSVSLTIHNLNKADAGLYICDIGTDVAKSKVSIQELNIGITKRLKSSEAKEGESCSFECVLSHESIDESSWTVNGLDVENDQRFEVSNKGRKYLLNIKEVKASDAGDVVFTARNLSSKATLTVTEKPAVISKPLEDKTSTAGEDIVLKCELSKEDANIKWLKDGKVLKKSQKYEICQEGTEAWIVIHETSSKDSGEYICETSISKTKASVQIVEKPNRFIKQISDVKTEEGEAAIFTCETERNPSTVKWRKSITELKVSKKYEVSQKGNVLSLTINDLEKSDSDTYICDIGDAQSKASLIVTGQKVLIVEDLEDAEVFEGESVIFKCRISPAHYQKVQWFLDKTPLHTNEVNDIQALAGGYHTLSLKQLGVKDSGMVTFEAGNQKTSVKLLVKELPAHFTKELTQQEASEGSSITLHCELNKPDAPVEWKKENKVIQQSKKYKIRQEGQTSELIIRDLVPEDKGYYTCICGEHQTTGTVRVTALPPRFKEELKNKEEPEGESVTLRCVLTKPKAPLEWKKGEKTLIPGDKYRFLQDGLTAELVINHLEPQDGGEYTCVCGDHQTTACLSVKDSSRTALQLSAHFLSFFMSPLHFLALPIVFVEELRNESSSEGQAATLRCELSKPGVQVSWKKSNSIITASDKYAMSQEGAIYRLTIHNLELEDTGSYTCLCGEQQSAAMLTVQALPPQFKEELKNKEGTEGESVSLQCVLTKPKAPLEWKKGEKTLILGDKYKSLQDGLTAELVINQLEPQDGGEYTCVCGDHQTTACLSVKALPVVFSRPLQKVDAQEEQTVTLQCEVSKAGAAVDWRRAGLGLQAGGKYEIQQKGNVRELLIHNLKLEDTGEYSCDTGDQETKAYLTVTALPIVFVKPLKNTVVEDGVTVTLRCETSKPNVPVEWRKGTVAIFPCAKYAMKQDGATVELVIYDAEGEDAADYTCDTGDQQSTSTVKVNVLKFVKNLQNVEAEGGGTARLRCEVSAKMASVEWWKGGEKLQANHKYEMCQDGTMRELIIHDLELEDAGEYTCTARSQRTSASLTVKELDITIIHGLKNLSVFAGEDAMFSCDVSHDNARDVEWKLQGITLENNEMNEISVKNGKSHVLKLSSVALEDSGSVTFRSGPYVSTAELTVKEPEPFIVDQLQNVSVEEGEDAIFKCKVSKDNAPDVQWHLAGVPLQSNEMNEIAVHKGKIHTLTLRKVSPEDSGLVSFRVGQNTTTALLDVKEKNKILQGLENVDALEGGEALFECYLSKPECSDYNWLVDDEPAKTSDNMEMVYFENGRRHLLLLKNLTAEDNCRVTFMAADVVSSAFLNVRGWRLDVVKPPVDTEVVAGDQAAFTCVLSEEVPVNEAAWYFNGAPLKPDVSWSMHVDGNQHTLLLKDAQTYHTGEVAFASRDVVVSAKLIVFALPDPPEDPEIVSKTSSSLTLSWFTPLSDGGSPIIGYHVEMKAPGGDWQQCNKEIIQSMEYVVKNLKPGEPYRFRISSINKLGIGEPVHLAQTVQLEHSVMIQDPLQDKSAAPGETLRLECELSKESQDITWMKENEPLHPGKKYQIISEGKRQILLIHDVSADDQATYSCVTNSGDKTSANVSMGNHAVETEDSTQPNLPPEAAQEGDLHLLWEALAKKRRMSKEPTLDSISEVPEEDEKLKRKKEAERRADFSGYTSEDVAKTSEADFSLTSSDDESRAGTPSLVSYLKKAGKSTVTCGSKVQTVSASKFFKHFETSEITEVKEVKKDEPITEPDLSEMFDDDPAMDKAAIKIQAAFKGYKARKVIKQQECPMFTETFKDFTVEVGGTVHLECVAISKSDITARWTKDGKELSDGRHYHIDNYPDGTCSLIITAVELEDTGEYTCEASNKFGLVSHSAKLVVSGGEPEIPQKPIPIPPKHTTDSETESSSSDLDDAFRKAGRRLHKIFKSKSSLEMSEEELFVSADEGDMPPIDHQTYREDDKYIYIKFEIRSEASIAAHRFREMFSAIGIPVKIDILDLGPKKIELRIMKVETGPTEQQKLEAKQQMTLLTSDTAPIFITELQNQEVQDGYPVSFDCVVIGKPMPTVRWFKDGKVIEEDDHYMINEDQEGCHQLIITAVVLTDMGVYRCLAENRMGVASTKAELRVDLTSSDYDTAEATETSSYVSARGYESRESLESATEHEQLPQILEELQDVLVSPGTPIARFQIKVKGFPRPRVYWFKDGQPIHSSDRILVTNKRKVRALEILNVTKEDAGEYSTYISNSSGSAYSSARLTVKDLEKRIPPMFLERFTNKKVQKGSSITLSVKLEGIPTPTVTWLKEESPEDVLWIKPETPGYKLACSNMHHSLILLDVGTEFTGTYTCIATNKVGQSICSASVEVLEGDSRMAQKSHISLTDVGTEEFFQKLTSQISEMVSAKISQASLRVPGMPGMDSDDESKTPSASPRHGRSRPSSIAVESSSESEDGDSRGEIFDIYMVTADYNPITGDKETITLKEGQYVEVLDSAHPLKWLVRTKPTKFSASRQGWVSPAYLDKRLKLSTEWGIVEAEYPGEIVSEEEYKKRLSTIIQDLLSSEKEYVRDLQFLQTHHLTYTESTTDIPEAVATQKSVIFRNISDIGDFHARTFFQELKKSDTDDDIAMCFIRNEEEFNKYIMYLVGRVQAESVVVNDAIQEFYKRYTEDVLAPSDPSKPPAPPLQHYLERPINRIQRYQVILKELIRNKARNSKNCALLEQAYSIVSALTRRAEHFLYVSLIENYPGTLEALGEPIRQGHFIVWEGAPGARMAWKGHNRHVFLFKNYVIICKPKRDTKTDTYSYVFKNMMKLTNIDVNDLVEGDDRAFEIWHEREDSVRKYLLQARTVIIKNSWVKEISGIQQRFSLPLWNPPHFIEVLADCTAELGETVKLACRVTGTPKPTITWYKDGRSVEVDPHHIIIEDPDGSCTLILDNMTGADSGQYMCFACSSAGTASTLGKILVQVPPRFINKMRNIYFVAGEDAQFSCVIEGAPYPQIRWYRDGHLLIDSNKHQIFAEPRSGILVLVIKNATEDDIGHYECELVNRLGSARGAAELNIQTAAMMAQERRGDQTITIEGSEALLDDSIRASLRRADQEIRQVLKKLNSTPGLTGPQEPVPGSVETVKSTNDHIVLEGQETLDMFRDANTQTPEDAMRASVFLRLQMDAAERRRPAAQIWDVHSQVYIQTTEKTCLHVTIEDVHTHRGDTAQFDAVIDGSPPLIIVWYKDNKQLKETDRIQTLQEDRKFSLIIQNTEAGDGGVYTCVAHNSAGEVSCKAELVMGADEKEPETKTQHKRRKLKSFFEVKEEIGRGSFGFVRRVVHKGNGAICAAKFIPLRSKTRQQAYREQDILSEVSHDHVTLLLDAFETKKTLILILEICCGEELLDRLFRKHTITEKEVKMYIRQLLEAVAYLHDRNILHLDIKPSNILMVHRDQDDIKLCDFGFAQKIIPSEFQYSKYGSPEFVAPEIASQAPVCKASDIWPVGVISYLCLVSASPFAGQNDRETLLNVQQGKINWSCPAFTQLSAHAKHFMLATVHMSPDSSPEDTQPISSKNLRFLVARSRWQRSLMCYKSILVMRSIPELLNGKLESTSLGIPRHLVECSSSSTSSGSSSDNESDISPTAKDCNPSLELHLSIFKMSEKEMLQDSNTSESGTGPEDKDVLEDKKMESPDASPVTGHKLCVPRQSVINSTFYNQDSEGRDATPQNGSLKDKDFIKHRERARRSLMKAGYSPKILSGLREPLLEQFTMEQRMLSDQDGQFGSLKKSASFDTAKGSFSSTRPSSVPPGGHQYSTPVKVSSTQRPLSAPPTDRDSTIIAVFHQHPILEASKIRERSSSVPPQVEESTVIACVKPGQTSESSMMMMKTDTVKVSPQFPQQSIKDEGPLLDIQGGVAFTIQSTSKGNDFLNTDTSTEGDKDTEHFTVDKTESEELEVVAESKAEKSFQFVELGNDDNTSMTVIQQGNIREHVTAHEEHDRRPDNITDPVYGATQVATDPVLSENKIFQDAIMTEMPLTQPDVGDKTQLPINQMLDLQKDHGEEVSLAETLEPSQKVQLSPHHRDASPQSDGHPAVGRDLQCSVYDDGHSATLEALVGEMSSLSDEMDVLASTQKPISQEAPPQISPVISPELQDVDHYLGVCPAMDTEPSPIEQTTKEPQMTSASQCSFYETLSRAEISTIESRSSSKTFISHSDSSGTGRRSDNFSDFDEAGRHSEVSLVEIGGIPHEKSSTSPELHQYDVGVAYSQLHDFYDIFAAPQASLTIEEQNFNLLSTTFQHPADCGETAMETSTEGAGKDTKAGLPLQPLQPSDLQQTSTKDRKTSRKRIKLFRHHGKSETTMKAAESSLKQKVKASVANISRIIKRKPGNGKDAVGRISGSLKKKVLPTFKLPYLSSKDKAPAFVEELTDQTVVVGHLVTLSCRTAQPVADVEWYKDGVPIQSSQRVLISSTLKNYHLLTILVVTAQDLGIYACVATNVLGNASTCCIIKKAEIPCCPSSPEVAQIYKDGALIVWKPVESSSPVTYFLQYRREGEEWRALTLDISDCCYSTHSLCEGHNYSFRIACISKAGMGPYSDPSAAVRIGRLSAGRFSTVRLCTEKSTGRMFAAKVIPYTMETKEATLLEYQMLKKLHHTNVVQLHAAYLSPQDLVLILERCEGRQLLHCLSSGPSYSELDVRDYLWQIISAVEFLHGKQILHLDLRSENIIVTEHKLLKILDFGNAQYYYPDKVTTPQRYTDFVETMAPELLDGQGAIPPTDIWAVGITAFIMLSADYPFSCESESELDKGIKKGLVRFSHCYAGLSGGAVRFLQSTLWANPWGRPSPSDCLKMPWLQEAGLATSQEPPVIFPSAKLKSFLHERRKREASGVQKIQ</sequence>
<dbReference type="SMART" id="SM00406">
    <property type="entry name" value="IGv"/>
    <property type="match status" value="12"/>
</dbReference>
<keyword evidence="7" id="KW-0963">Cytoplasm</keyword>
<feature type="domain" description="Ig-like" evidence="30">
    <location>
        <begin position="7"/>
        <end position="93"/>
    </location>
</feature>
<dbReference type="FunFam" id="2.60.40.10:FF:000211">
    <property type="entry name" value="Obscurin-like protein 1"/>
    <property type="match status" value="6"/>
</dbReference>
<feature type="domain" description="Ig-like" evidence="30">
    <location>
        <begin position="281"/>
        <end position="367"/>
    </location>
</feature>
<dbReference type="InterPro" id="IPR007110">
    <property type="entry name" value="Ig-like_dom"/>
</dbReference>
<dbReference type="GO" id="GO:0005516">
    <property type="term" value="F:calmodulin binding"/>
    <property type="evidence" value="ECO:0007669"/>
    <property type="project" value="UniProtKB-KW"/>
</dbReference>
<dbReference type="FunFam" id="2.60.40.10:FF:000148">
    <property type="entry name" value="titin isoform X1"/>
    <property type="match status" value="2"/>
</dbReference>
<evidence type="ECO:0000256" key="25">
    <source>
        <dbReference type="SAM" id="MobiDB-lite"/>
    </source>
</evidence>
<dbReference type="Gene3D" id="3.30.200.20">
    <property type="entry name" value="Phosphorylase Kinase, domain 1"/>
    <property type="match status" value="1"/>
</dbReference>
<dbReference type="Pfam" id="PF00069">
    <property type="entry name" value="Pkinase"/>
    <property type="match status" value="2"/>
</dbReference>
<dbReference type="InterPro" id="IPR035899">
    <property type="entry name" value="DBL_dom_sf"/>
</dbReference>
<feature type="domain" description="Ig-like" evidence="30">
    <location>
        <begin position="2897"/>
        <end position="2994"/>
    </location>
</feature>
<evidence type="ECO:0000256" key="20">
    <source>
        <dbReference type="ARBA" id="ARBA00023319"/>
    </source>
</evidence>
<feature type="domain" description="Ig-like" evidence="30">
    <location>
        <begin position="1356"/>
        <end position="1440"/>
    </location>
</feature>
<dbReference type="FunFam" id="2.60.40.10:FF:000022">
    <property type="entry name" value="Cardiac titin"/>
    <property type="match status" value="1"/>
</dbReference>
<comment type="catalytic activity">
    <reaction evidence="22">
        <text>L-seryl-[protein] + ATP = O-phospho-L-seryl-[protein] + ADP + H(+)</text>
        <dbReference type="Rhea" id="RHEA:17989"/>
        <dbReference type="Rhea" id="RHEA-COMP:9863"/>
        <dbReference type="Rhea" id="RHEA-COMP:11604"/>
        <dbReference type="ChEBI" id="CHEBI:15378"/>
        <dbReference type="ChEBI" id="CHEBI:29999"/>
        <dbReference type="ChEBI" id="CHEBI:30616"/>
        <dbReference type="ChEBI" id="CHEBI:83421"/>
        <dbReference type="ChEBI" id="CHEBI:456216"/>
        <dbReference type="EC" id="2.7.11.1"/>
    </reaction>
</comment>
<dbReference type="Pfam" id="PF22697">
    <property type="entry name" value="SOS1_NGEF_PH"/>
    <property type="match status" value="1"/>
</dbReference>
<proteinExistence type="inferred from homology"/>
<dbReference type="GO" id="GO:0046872">
    <property type="term" value="F:metal ion binding"/>
    <property type="evidence" value="ECO:0007669"/>
    <property type="project" value="UniProtKB-KW"/>
</dbReference>
<evidence type="ECO:0000256" key="19">
    <source>
        <dbReference type="ARBA" id="ARBA00023242"/>
    </source>
</evidence>
<dbReference type="Proteomes" id="UP000770717">
    <property type="component" value="Unassembled WGS sequence"/>
</dbReference>
<evidence type="ECO:0000256" key="14">
    <source>
        <dbReference type="ARBA" id="ARBA00022777"/>
    </source>
</evidence>
<feature type="domain" description="SH3" evidence="26">
    <location>
        <begin position="3844"/>
        <end position="3911"/>
    </location>
</feature>
<keyword evidence="12" id="KW-0677">Repeat</keyword>
<dbReference type="SUPFAM" id="SSF48065">
    <property type="entry name" value="DBL homology domain (DH-domain)"/>
    <property type="match status" value="1"/>
</dbReference>
<gene>
    <name evidence="32" type="ORF">GDO78_018425</name>
</gene>
<comment type="catalytic activity">
    <reaction evidence="21">
        <text>L-threonyl-[protein] + ATP = O-phospho-L-threonyl-[protein] + ADP + H(+)</text>
        <dbReference type="Rhea" id="RHEA:46608"/>
        <dbReference type="Rhea" id="RHEA-COMP:11060"/>
        <dbReference type="Rhea" id="RHEA-COMP:11605"/>
        <dbReference type="ChEBI" id="CHEBI:15378"/>
        <dbReference type="ChEBI" id="CHEBI:30013"/>
        <dbReference type="ChEBI" id="CHEBI:30616"/>
        <dbReference type="ChEBI" id="CHEBI:61977"/>
        <dbReference type="ChEBI" id="CHEBI:456216"/>
        <dbReference type="EC" id="2.7.11.1"/>
    </reaction>
</comment>
<feature type="region of interest" description="Disordered" evidence="25">
    <location>
        <begin position="5079"/>
        <end position="5102"/>
    </location>
</feature>
<evidence type="ECO:0000256" key="13">
    <source>
        <dbReference type="ARBA" id="ARBA00022741"/>
    </source>
</evidence>
<evidence type="ECO:0000259" key="28">
    <source>
        <dbReference type="PROSITE" id="PS50010"/>
    </source>
</evidence>
<keyword evidence="20" id="KW-0393">Immunoglobulin domain</keyword>
<evidence type="ECO:0000256" key="8">
    <source>
        <dbReference type="ARBA" id="ARBA00022527"/>
    </source>
</evidence>
<feature type="domain" description="Ig-like" evidence="30">
    <location>
        <begin position="1535"/>
        <end position="1619"/>
    </location>
</feature>
<dbReference type="SMART" id="SM00220">
    <property type="entry name" value="S_TKc"/>
    <property type="match status" value="2"/>
</dbReference>
<feature type="compositionally biased region" description="Polar residues" evidence="25">
    <location>
        <begin position="5177"/>
        <end position="5190"/>
    </location>
</feature>
<feature type="compositionally biased region" description="Low complexity" evidence="25">
    <location>
        <begin position="4989"/>
        <end position="5006"/>
    </location>
</feature>
<feature type="domain" description="Ig-like" evidence="30">
    <location>
        <begin position="2184"/>
        <end position="2268"/>
    </location>
</feature>
<evidence type="ECO:0000256" key="16">
    <source>
        <dbReference type="ARBA" id="ARBA00022842"/>
    </source>
</evidence>
<reference evidence="32" key="1">
    <citation type="thesis" date="2020" institute="ProQuest LLC" country="789 East Eisenhower Parkway, Ann Arbor, MI, USA">
        <title>Comparative Genomics and Chromosome Evolution.</title>
        <authorList>
            <person name="Mudd A.B."/>
        </authorList>
    </citation>
    <scope>NUCLEOTIDE SEQUENCE</scope>
    <source>
        <strain evidence="32">HN-11 Male</strain>
        <tissue evidence="32">Kidney and liver</tissue>
    </source>
</reference>
<dbReference type="Pfam" id="PF00041">
    <property type="entry name" value="fn3"/>
    <property type="match status" value="1"/>
</dbReference>
<dbReference type="InterPro" id="IPR008271">
    <property type="entry name" value="Ser/Thr_kinase_AS"/>
</dbReference>
<dbReference type="InterPro" id="IPR013783">
    <property type="entry name" value="Ig-like_fold"/>
</dbReference>
<dbReference type="FunFam" id="2.60.40.10:FF:000214">
    <property type="entry name" value="titin isoform X1"/>
    <property type="match status" value="4"/>
</dbReference>
<dbReference type="InterPro" id="IPR001452">
    <property type="entry name" value="SH3_domain"/>
</dbReference>
<dbReference type="SUPFAM" id="SSF49265">
    <property type="entry name" value="Fibronectin type III"/>
    <property type="match status" value="2"/>
</dbReference>
<evidence type="ECO:0000259" key="30">
    <source>
        <dbReference type="PROSITE" id="PS50835"/>
    </source>
</evidence>
<dbReference type="Pfam" id="PF07679">
    <property type="entry name" value="I-set"/>
    <property type="match status" value="38"/>
</dbReference>
<feature type="domain" description="Ig-like" evidence="30">
    <location>
        <begin position="2361"/>
        <end position="2444"/>
    </location>
</feature>
<evidence type="ECO:0000313" key="32">
    <source>
        <dbReference type="EMBL" id="KAG9472592.1"/>
    </source>
</evidence>
<dbReference type="CDD" id="cd00063">
    <property type="entry name" value="FN3"/>
    <property type="match status" value="2"/>
</dbReference>
<dbReference type="InterPro" id="IPR052385">
    <property type="entry name" value="Obscurin/Obscurin-like_Reg"/>
</dbReference>
<feature type="domain" description="Protein kinase" evidence="29">
    <location>
        <begin position="4688"/>
        <end position="4944"/>
    </location>
</feature>
<feature type="region of interest" description="Disordered" evidence="25">
    <location>
        <begin position="3795"/>
        <end position="3841"/>
    </location>
</feature>
<dbReference type="FunFam" id="2.60.40.10:FF:000421">
    <property type="entry name" value="LOW QUALITY PROTEIN: obscurin"/>
    <property type="match status" value="3"/>
</dbReference>
<evidence type="ECO:0000256" key="9">
    <source>
        <dbReference type="ARBA" id="ARBA00022553"/>
    </source>
</evidence>
<dbReference type="FunFam" id="2.60.40.10:FF:000523">
    <property type="entry name" value="obscurin isoform X4"/>
    <property type="match status" value="1"/>
</dbReference>
<feature type="domain" description="Ig-like" evidence="30">
    <location>
        <begin position="191"/>
        <end position="277"/>
    </location>
</feature>
<feature type="region of interest" description="Disordered" evidence="25">
    <location>
        <begin position="3276"/>
        <end position="3305"/>
    </location>
</feature>
<dbReference type="FunFam" id="2.60.40.10:FF:000050">
    <property type="entry name" value="Titin isoform B"/>
    <property type="match status" value="2"/>
</dbReference>
<dbReference type="Pfam" id="PF00621">
    <property type="entry name" value="RhoGEF"/>
    <property type="match status" value="1"/>
</dbReference>
<evidence type="ECO:0000259" key="26">
    <source>
        <dbReference type="PROSITE" id="PS50002"/>
    </source>
</evidence>
<keyword evidence="9" id="KW-0597">Phosphoprotein</keyword>
<evidence type="ECO:0000256" key="21">
    <source>
        <dbReference type="ARBA" id="ARBA00047899"/>
    </source>
</evidence>
<keyword evidence="11" id="KW-0479">Metal-binding</keyword>
<dbReference type="InterPro" id="IPR036028">
    <property type="entry name" value="SH3-like_dom_sf"/>
</dbReference>
<feature type="domain" description="Ig-like" evidence="30">
    <location>
        <begin position="3184"/>
        <end position="3275"/>
    </location>
</feature>
<dbReference type="CDD" id="cd23767">
    <property type="entry name" value="IQCD"/>
    <property type="match status" value="1"/>
</dbReference>
<dbReference type="PROSITE" id="PS50010">
    <property type="entry name" value="DH_2"/>
    <property type="match status" value="1"/>
</dbReference>
<dbReference type="FunFam" id="2.60.40.10:FF:001652">
    <property type="entry name" value="Uncharacterized protein"/>
    <property type="match status" value="1"/>
</dbReference>
<feature type="compositionally biased region" description="Polar residues" evidence="25">
    <location>
        <begin position="5567"/>
        <end position="5583"/>
    </location>
</feature>
<dbReference type="InterPro" id="IPR036116">
    <property type="entry name" value="FN3_sf"/>
</dbReference>
<feature type="domain" description="PH" evidence="27">
    <location>
        <begin position="4139"/>
        <end position="4248"/>
    </location>
</feature>
<dbReference type="InterPro" id="IPR001849">
    <property type="entry name" value="PH_domain"/>
</dbReference>
<feature type="domain" description="Ig-like" evidence="30">
    <location>
        <begin position="5784"/>
        <end position="5860"/>
    </location>
</feature>
<evidence type="ECO:0000256" key="18">
    <source>
        <dbReference type="ARBA" id="ARBA00023157"/>
    </source>
</evidence>
<dbReference type="InterPro" id="IPR035526">
    <property type="entry name" value="Obscurin_SH3"/>
</dbReference>
<dbReference type="SMART" id="SM00325">
    <property type="entry name" value="RhoGEF"/>
    <property type="match status" value="1"/>
</dbReference>
<evidence type="ECO:0000313" key="33">
    <source>
        <dbReference type="Proteomes" id="UP000770717"/>
    </source>
</evidence>
<dbReference type="FunFam" id="2.60.40.10:FF:000707">
    <property type="entry name" value="Obscurin, cytoskeletal calmodulin and titin-interacting RhoGEF"/>
    <property type="match status" value="1"/>
</dbReference>
<feature type="domain" description="Ig-like" evidence="30">
    <location>
        <begin position="2273"/>
        <end position="2359"/>
    </location>
</feature>
<dbReference type="InterPro" id="IPR000219">
    <property type="entry name" value="DH_dom"/>
</dbReference>
<dbReference type="FunFam" id="2.60.40.10:FF:000599">
    <property type="entry name" value="obscurin isoform X3"/>
    <property type="match status" value="1"/>
</dbReference>
<dbReference type="InterPro" id="IPR017441">
    <property type="entry name" value="Protein_kinase_ATP_BS"/>
</dbReference>
<dbReference type="PROSITE" id="PS00108">
    <property type="entry name" value="PROTEIN_KINASE_ST"/>
    <property type="match status" value="1"/>
</dbReference>
<dbReference type="SUPFAM" id="SSF50729">
    <property type="entry name" value="PH domain-like"/>
    <property type="match status" value="1"/>
</dbReference>
<feature type="domain" description="Protein kinase" evidence="29">
    <location>
        <begin position="5963"/>
        <end position="6215"/>
    </location>
</feature>
<keyword evidence="33" id="KW-1185">Reference proteome</keyword>
<feature type="domain" description="Ig-like" evidence="30">
    <location>
        <begin position="999"/>
        <end position="1090"/>
    </location>
</feature>
<dbReference type="PROSITE" id="PS50003">
    <property type="entry name" value="PH_DOMAIN"/>
    <property type="match status" value="1"/>
</dbReference>
<evidence type="ECO:0000256" key="23">
    <source>
        <dbReference type="PROSITE-ProRule" id="PRU00192"/>
    </source>
</evidence>
<feature type="domain" description="Ig-like" evidence="30">
    <location>
        <begin position="4352"/>
        <end position="4444"/>
    </location>
</feature>
<keyword evidence="18" id="KW-1015">Disulfide bond</keyword>
<dbReference type="InterPro" id="IPR000048">
    <property type="entry name" value="IQ_motif_EF-hand-BS"/>
</dbReference>
<dbReference type="FunFam" id="2.60.40.10:FF:000107">
    <property type="entry name" value="Myosin, light chain kinase a"/>
    <property type="match status" value="1"/>
</dbReference>
<keyword evidence="10" id="KW-0808">Transferase</keyword>
<evidence type="ECO:0000256" key="4">
    <source>
        <dbReference type="ARBA" id="ARBA00006692"/>
    </source>
</evidence>
<feature type="domain" description="Ig-like" evidence="30">
    <location>
        <begin position="4258"/>
        <end position="4341"/>
    </location>
</feature>
<evidence type="ECO:0000259" key="27">
    <source>
        <dbReference type="PROSITE" id="PS50003"/>
    </source>
</evidence>
<feature type="region of interest" description="Disordered" evidence="25">
    <location>
        <begin position="5144"/>
        <end position="5198"/>
    </location>
</feature>
<evidence type="ECO:0000259" key="29">
    <source>
        <dbReference type="PROSITE" id="PS50011"/>
    </source>
</evidence>
<dbReference type="SUPFAM" id="SSF56112">
    <property type="entry name" value="Protein kinase-like (PK-like)"/>
    <property type="match status" value="2"/>
</dbReference>
<feature type="domain" description="Ig-like" evidence="30">
    <location>
        <begin position="371"/>
        <end position="457"/>
    </location>
</feature>
<evidence type="ECO:0000259" key="31">
    <source>
        <dbReference type="PROSITE" id="PS50853"/>
    </source>
</evidence>
<dbReference type="Gene3D" id="2.30.30.40">
    <property type="entry name" value="SH3 Domains"/>
    <property type="match status" value="1"/>
</dbReference>
<feature type="domain" description="Ig-like" evidence="30">
    <location>
        <begin position="820"/>
        <end position="905"/>
    </location>
</feature>
<keyword evidence="16" id="KW-0460">Magnesium</keyword>
<name>A0A8J6EN80_ELECQ</name>
<keyword evidence="6 23" id="KW-0728">SH3 domain</keyword>
<dbReference type="FunFam" id="2.60.40.10:FF:000380">
    <property type="entry name" value="obscurin isoform X3"/>
    <property type="match status" value="1"/>
</dbReference>
<organism evidence="32 33">
    <name type="scientific">Eleutherodactylus coqui</name>
    <name type="common">Puerto Rican coqui</name>
    <dbReference type="NCBI Taxonomy" id="57060"/>
    <lineage>
        <taxon>Eukaryota</taxon>
        <taxon>Metazoa</taxon>
        <taxon>Chordata</taxon>
        <taxon>Craniata</taxon>
        <taxon>Vertebrata</taxon>
        <taxon>Euteleostomi</taxon>
        <taxon>Amphibia</taxon>
        <taxon>Batrachia</taxon>
        <taxon>Anura</taxon>
        <taxon>Neobatrachia</taxon>
        <taxon>Hyloidea</taxon>
        <taxon>Eleutherodactylidae</taxon>
        <taxon>Eleutherodactylinae</taxon>
        <taxon>Eleutherodactylus</taxon>
        <taxon>Eleutherodactylus</taxon>
    </lineage>
</organism>
<feature type="domain" description="Ig-like" evidence="30">
    <location>
        <begin position="2096"/>
        <end position="2179"/>
    </location>
</feature>
<feature type="domain" description="Ig-like" evidence="30">
    <location>
        <begin position="922"/>
        <end position="994"/>
    </location>
</feature>
<feature type="domain" description="Ig-like" evidence="30">
    <location>
        <begin position="3657"/>
        <end position="3752"/>
    </location>
</feature>
<keyword evidence="15 24" id="KW-0067">ATP-binding</keyword>
<dbReference type="InterPro" id="IPR008266">
    <property type="entry name" value="Tyr_kinase_AS"/>
</dbReference>
<feature type="domain" description="Ig-like" evidence="30">
    <location>
        <begin position="4558"/>
        <end position="4665"/>
    </location>
</feature>
<feature type="domain" description="Ig-like" evidence="30">
    <location>
        <begin position="2541"/>
        <end position="2626"/>
    </location>
</feature>
<evidence type="ECO:0000256" key="12">
    <source>
        <dbReference type="ARBA" id="ARBA00022737"/>
    </source>
</evidence>
<feature type="binding site" evidence="24">
    <location>
        <position position="4717"/>
    </location>
    <ligand>
        <name>ATP</name>
        <dbReference type="ChEBI" id="CHEBI:30616"/>
    </ligand>
</feature>
<evidence type="ECO:0000256" key="1">
    <source>
        <dbReference type="ARBA" id="ARBA00001946"/>
    </source>
</evidence>
<dbReference type="FunFam" id="1.10.510.10:FF:000912">
    <property type="entry name" value="obscurin isoform X1"/>
    <property type="match status" value="1"/>
</dbReference>
<evidence type="ECO:0000256" key="15">
    <source>
        <dbReference type="ARBA" id="ARBA00022840"/>
    </source>
</evidence>
<keyword evidence="17" id="KW-0112">Calmodulin-binding</keyword>
<dbReference type="PANTHER" id="PTHR35971:SF4">
    <property type="entry name" value="OBSCURIN"/>
    <property type="match status" value="1"/>
</dbReference>
<feature type="domain" description="Ig-like" evidence="30">
    <location>
        <begin position="1894"/>
        <end position="1977"/>
    </location>
</feature>
<evidence type="ECO:0000256" key="2">
    <source>
        <dbReference type="ARBA" id="ARBA00004123"/>
    </source>
</evidence>
<evidence type="ECO:0000256" key="6">
    <source>
        <dbReference type="ARBA" id="ARBA00022443"/>
    </source>
</evidence>
<dbReference type="PROSITE" id="PS50002">
    <property type="entry name" value="SH3"/>
    <property type="match status" value="1"/>
</dbReference>
<feature type="region of interest" description="Disordered" evidence="25">
    <location>
        <begin position="3035"/>
        <end position="3070"/>
    </location>
</feature>
<dbReference type="GO" id="GO:0055013">
    <property type="term" value="P:cardiac muscle cell development"/>
    <property type="evidence" value="ECO:0007669"/>
    <property type="project" value="UniProtKB-ARBA"/>
</dbReference>
<dbReference type="InterPro" id="IPR003961">
    <property type="entry name" value="FN3_dom"/>
</dbReference>
<dbReference type="Pfam" id="PF00612">
    <property type="entry name" value="IQ"/>
    <property type="match status" value="1"/>
</dbReference>
<dbReference type="OrthoDB" id="10072266at2759"/>
<feature type="domain" description="Fibronectin type-III" evidence="31">
    <location>
        <begin position="5879"/>
        <end position="5969"/>
    </location>
</feature>
<feature type="domain" description="Ig-like" evidence="30">
    <location>
        <begin position="1624"/>
        <end position="1710"/>
    </location>
</feature>
<feature type="domain" description="Ig-like" evidence="30">
    <location>
        <begin position="1178"/>
        <end position="1262"/>
    </location>
</feature>
<dbReference type="FunFam" id="2.60.40.10:FF:000866">
    <property type="entry name" value="Obscurin, cytoskeletal calmodulin and titin-interacting RhoGEF"/>
    <property type="match status" value="1"/>
</dbReference>
<dbReference type="InterPro" id="IPR011993">
    <property type="entry name" value="PH-like_dom_sf"/>
</dbReference>
<dbReference type="InterPro" id="IPR036179">
    <property type="entry name" value="Ig-like_dom_sf"/>
</dbReference>
<feature type="domain" description="DH" evidence="28">
    <location>
        <begin position="3936"/>
        <end position="4121"/>
    </location>
</feature>
<dbReference type="SMART" id="SM00015">
    <property type="entry name" value="IQ"/>
    <property type="match status" value="1"/>
</dbReference>
<feature type="domain" description="Ig-like" evidence="30">
    <location>
        <begin position="3559"/>
        <end position="3648"/>
    </location>
</feature>
<feature type="region of interest" description="Disordered" evidence="25">
    <location>
        <begin position="5670"/>
        <end position="5709"/>
    </location>
</feature>
<feature type="domain" description="Ig-like" evidence="30">
    <location>
        <begin position="2006"/>
        <end position="2090"/>
    </location>
</feature>
<keyword evidence="8" id="KW-0723">Serine/threonine-protein kinase</keyword>
<keyword evidence="13 24" id="KW-0547">Nucleotide-binding</keyword>
<keyword evidence="14" id="KW-0418">Kinase</keyword>
<dbReference type="Gene3D" id="1.10.510.10">
    <property type="entry name" value="Transferase(Phosphotransferase) domain 1"/>
    <property type="match status" value="2"/>
</dbReference>
<dbReference type="PANTHER" id="PTHR35971">
    <property type="entry name" value="SI:DKEY-31G6.6"/>
    <property type="match status" value="1"/>
</dbReference>
<dbReference type="Gene3D" id="1.20.900.10">
    <property type="entry name" value="Dbl homology (DH) domain"/>
    <property type="match status" value="1"/>
</dbReference>
<dbReference type="GO" id="GO:0003007">
    <property type="term" value="P:heart morphogenesis"/>
    <property type="evidence" value="ECO:0007669"/>
    <property type="project" value="UniProtKB-ARBA"/>
</dbReference>
<feature type="domain" description="Ig-like" evidence="30">
    <location>
        <begin position="1804"/>
        <end position="1890"/>
    </location>
</feature>
<feature type="domain" description="Ig-like" evidence="30">
    <location>
        <begin position="97"/>
        <end position="185"/>
    </location>
</feature>
<dbReference type="SMART" id="SM00233">
    <property type="entry name" value="PH"/>
    <property type="match status" value="1"/>
</dbReference>
<evidence type="ECO:0000256" key="22">
    <source>
        <dbReference type="ARBA" id="ARBA00048679"/>
    </source>
</evidence>
<dbReference type="PROSITE" id="PS50835">
    <property type="entry name" value="IG_LIKE"/>
    <property type="match status" value="31"/>
</dbReference>
<evidence type="ECO:0000256" key="17">
    <source>
        <dbReference type="ARBA" id="ARBA00022860"/>
    </source>
</evidence>
<dbReference type="FunFam" id="2.60.40.10:FF:000032">
    <property type="entry name" value="palladin isoform X1"/>
    <property type="match status" value="2"/>
</dbReference>
<evidence type="ECO:0000256" key="11">
    <source>
        <dbReference type="ARBA" id="ARBA00022723"/>
    </source>
</evidence>
<evidence type="ECO:0000256" key="3">
    <source>
        <dbReference type="ARBA" id="ARBA00004496"/>
    </source>
</evidence>
<dbReference type="SUPFAM" id="SSF48726">
    <property type="entry name" value="Immunoglobulin"/>
    <property type="match status" value="40"/>
</dbReference>
<feature type="domain" description="Ig-like" evidence="30">
    <location>
        <begin position="3429"/>
        <end position="3518"/>
    </location>
</feature>
<dbReference type="InterPro" id="IPR013098">
    <property type="entry name" value="Ig_I-set"/>
</dbReference>
<dbReference type="InterPro" id="IPR003599">
    <property type="entry name" value="Ig_sub"/>
</dbReference>
<feature type="region of interest" description="Disordered" evidence="25">
    <location>
        <begin position="5567"/>
        <end position="5592"/>
    </location>
</feature>
<dbReference type="InterPro" id="IPR011009">
    <property type="entry name" value="Kinase-like_dom_sf"/>
</dbReference>
<dbReference type="SMART" id="SM00060">
    <property type="entry name" value="FN3"/>
    <property type="match status" value="2"/>
</dbReference>
<protein>
    <recommendedName>
        <fullName evidence="5">non-specific serine/threonine protein kinase</fullName>
        <ecNumber evidence="5">2.7.11.1</ecNumber>
    </recommendedName>
</protein>
<dbReference type="FunFam" id="3.30.200.20:FF:000424">
    <property type="entry name" value="obscurin isoform X5"/>
    <property type="match status" value="1"/>
</dbReference>
<dbReference type="GO" id="GO:0004674">
    <property type="term" value="F:protein serine/threonine kinase activity"/>
    <property type="evidence" value="ECO:0007669"/>
    <property type="project" value="UniProtKB-KW"/>
</dbReference>
<evidence type="ECO:0000256" key="5">
    <source>
        <dbReference type="ARBA" id="ARBA00012513"/>
    </source>
</evidence>
<dbReference type="CDD" id="cd00096">
    <property type="entry name" value="Ig"/>
    <property type="match status" value="5"/>
</dbReference>
<dbReference type="CDD" id="cd12025">
    <property type="entry name" value="SH3_Obscurin_like"/>
    <property type="match status" value="1"/>
</dbReference>
<dbReference type="EMBL" id="WNTK01000044">
    <property type="protein sequence ID" value="KAG9472592.1"/>
    <property type="molecule type" value="Genomic_DNA"/>
</dbReference>
<dbReference type="GO" id="GO:0005524">
    <property type="term" value="F:ATP binding"/>
    <property type="evidence" value="ECO:0007669"/>
    <property type="project" value="UniProtKB-UniRule"/>
</dbReference>
<dbReference type="Gene3D" id="2.30.29.30">
    <property type="entry name" value="Pleckstrin-homology domain (PH domain)/Phosphotyrosine-binding domain (PTB)"/>
    <property type="match status" value="1"/>
</dbReference>
<dbReference type="SMART" id="SM00408">
    <property type="entry name" value="IGc2"/>
    <property type="match status" value="34"/>
</dbReference>
<feature type="domain" description="Ig-like" evidence="30">
    <location>
        <begin position="552"/>
        <end position="727"/>
    </location>
</feature>
<dbReference type="GO" id="GO:0005737">
    <property type="term" value="C:cytoplasm"/>
    <property type="evidence" value="ECO:0007669"/>
    <property type="project" value="UniProtKB-SubCell"/>
</dbReference>
<dbReference type="FunFam" id="1.20.900.10:FF:000027">
    <property type="entry name" value="Obscurin, cytoskeletal calmodulin and titin-interacting RhoGEF"/>
    <property type="match status" value="1"/>
</dbReference>
<dbReference type="PROSITE" id="PS00107">
    <property type="entry name" value="PROTEIN_KINASE_ATP"/>
    <property type="match status" value="1"/>
</dbReference>
<evidence type="ECO:0000256" key="24">
    <source>
        <dbReference type="PROSITE-ProRule" id="PRU10141"/>
    </source>
</evidence>
<evidence type="ECO:0000256" key="7">
    <source>
        <dbReference type="ARBA" id="ARBA00022490"/>
    </source>
</evidence>
<comment type="caution">
    <text evidence="32">The sequence shown here is derived from an EMBL/GenBank/DDBJ whole genome shotgun (WGS) entry which is preliminary data.</text>
</comment>
<dbReference type="GO" id="GO:0005085">
    <property type="term" value="F:guanyl-nucleotide exchange factor activity"/>
    <property type="evidence" value="ECO:0007669"/>
    <property type="project" value="InterPro"/>
</dbReference>
<dbReference type="FunFam" id="2.60.40.10:FF:000228">
    <property type="entry name" value="obscurin isoform X4"/>
    <property type="match status" value="7"/>
</dbReference>
<dbReference type="PROSITE" id="PS50011">
    <property type="entry name" value="PROTEIN_KINASE_DOM"/>
    <property type="match status" value="2"/>
</dbReference>
<dbReference type="InterPro" id="IPR013106">
    <property type="entry name" value="Ig_V-set"/>
</dbReference>